<dbReference type="GO" id="GO:0004864">
    <property type="term" value="F:protein phosphatase inhibitor activity"/>
    <property type="evidence" value="ECO:0007669"/>
    <property type="project" value="UniProtKB-KW"/>
</dbReference>
<comment type="function">
    <text evidence="4">Protein phosphatase inhibitor that specifically inhibits protein phosphatase 2A (PP2A) during mitosis.</text>
</comment>
<gene>
    <name evidence="6" type="ORF">QYM36_005536</name>
</gene>
<feature type="compositionally biased region" description="Polar residues" evidence="5">
    <location>
        <begin position="80"/>
        <end position="99"/>
    </location>
</feature>
<name>A0AA88I4U2_ARTSF</name>
<dbReference type="GO" id="GO:0051301">
    <property type="term" value="P:cell division"/>
    <property type="evidence" value="ECO:0007669"/>
    <property type="project" value="UniProtKB-KW"/>
</dbReference>
<sequence length="127" mass="13947">MSEGTPTVTASSASQAVEENTSEEKVDPKEVLQREEEKLKAKLPQLPNRPVGHSAFLQKRLAKGQKYFDSGDYNMARQRGPTTTAPKFQPALQQPTGDTIPTPESIPSRKTSILTSKRSVPPITNNE</sequence>
<dbReference type="EMBL" id="JAVRJZ010000009">
    <property type="protein sequence ID" value="KAK2718261.1"/>
    <property type="molecule type" value="Genomic_DNA"/>
</dbReference>
<keyword evidence="4" id="KW-0131">Cell cycle</keyword>
<evidence type="ECO:0000313" key="6">
    <source>
        <dbReference type="EMBL" id="KAK2718261.1"/>
    </source>
</evidence>
<dbReference type="Pfam" id="PF04667">
    <property type="entry name" value="Endosulfine"/>
    <property type="match status" value="1"/>
</dbReference>
<keyword evidence="4" id="KW-0132">Cell division</keyword>
<evidence type="ECO:0008006" key="8">
    <source>
        <dbReference type="Google" id="ProtNLM"/>
    </source>
</evidence>
<feature type="compositionally biased region" description="Polar residues" evidence="5">
    <location>
        <begin position="108"/>
        <end position="127"/>
    </location>
</feature>
<evidence type="ECO:0000256" key="1">
    <source>
        <dbReference type="ARBA" id="ARBA00010520"/>
    </source>
</evidence>
<keyword evidence="7" id="KW-1185">Reference proteome</keyword>
<dbReference type="AlphaFoldDB" id="A0AA88I4U2"/>
<dbReference type="Proteomes" id="UP001187531">
    <property type="component" value="Unassembled WGS sequence"/>
</dbReference>
<evidence type="ECO:0000256" key="2">
    <source>
        <dbReference type="ARBA" id="ARBA00022776"/>
    </source>
</evidence>
<dbReference type="PANTHER" id="PTHR10358:SF6">
    <property type="entry name" value="ENDOSULFINE, ISOFORM A"/>
    <property type="match status" value="1"/>
</dbReference>
<proteinExistence type="inferred from homology"/>
<evidence type="ECO:0000313" key="7">
    <source>
        <dbReference type="Proteomes" id="UP001187531"/>
    </source>
</evidence>
<feature type="compositionally biased region" description="Basic and acidic residues" evidence="5">
    <location>
        <begin position="22"/>
        <end position="40"/>
    </location>
</feature>
<keyword evidence="2 4" id="KW-0498">Mitosis</keyword>
<feature type="region of interest" description="Disordered" evidence="5">
    <location>
        <begin position="1"/>
        <end position="51"/>
    </location>
</feature>
<reference evidence="6" key="1">
    <citation type="submission" date="2023-07" db="EMBL/GenBank/DDBJ databases">
        <title>Chromosome-level genome assembly of Artemia franciscana.</title>
        <authorList>
            <person name="Jo E."/>
        </authorList>
    </citation>
    <scope>NUCLEOTIDE SEQUENCE</scope>
    <source>
        <tissue evidence="6">Whole body</tissue>
    </source>
</reference>
<dbReference type="InterPro" id="IPR006760">
    <property type="entry name" value="Endosulphine"/>
</dbReference>
<dbReference type="GO" id="GO:0005737">
    <property type="term" value="C:cytoplasm"/>
    <property type="evidence" value="ECO:0007669"/>
    <property type="project" value="UniProtKB-SubCell"/>
</dbReference>
<keyword evidence="4" id="KW-0963">Cytoplasm</keyword>
<dbReference type="PANTHER" id="PTHR10358">
    <property type="entry name" value="ENDOSULFINE"/>
    <property type="match status" value="1"/>
</dbReference>
<feature type="region of interest" description="Disordered" evidence="5">
    <location>
        <begin position="71"/>
        <end position="127"/>
    </location>
</feature>
<evidence type="ECO:0000256" key="4">
    <source>
        <dbReference type="RuleBase" id="RU363120"/>
    </source>
</evidence>
<comment type="caution">
    <text evidence="6">The sequence shown here is derived from an EMBL/GenBank/DDBJ whole genome shotgun (WGS) entry which is preliminary data.</text>
</comment>
<keyword evidence="3 4" id="KW-0650">Protein phosphatase inhibitor</keyword>
<feature type="compositionally biased region" description="Polar residues" evidence="5">
    <location>
        <begin position="1"/>
        <end position="19"/>
    </location>
</feature>
<evidence type="ECO:0000256" key="3">
    <source>
        <dbReference type="ARBA" id="ARBA00023272"/>
    </source>
</evidence>
<comment type="subcellular location">
    <subcellularLocation>
        <location evidence="4">Cytoplasm</location>
    </subcellularLocation>
</comment>
<organism evidence="6 7">
    <name type="scientific">Artemia franciscana</name>
    <name type="common">Brine shrimp</name>
    <name type="synonym">Artemia sanfranciscana</name>
    <dbReference type="NCBI Taxonomy" id="6661"/>
    <lineage>
        <taxon>Eukaryota</taxon>
        <taxon>Metazoa</taxon>
        <taxon>Ecdysozoa</taxon>
        <taxon>Arthropoda</taxon>
        <taxon>Crustacea</taxon>
        <taxon>Branchiopoda</taxon>
        <taxon>Anostraca</taxon>
        <taxon>Artemiidae</taxon>
        <taxon>Artemia</taxon>
    </lineage>
</organism>
<dbReference type="EMBL" id="JAVRJZ010000009">
    <property type="protein sequence ID" value="KAK2718262.1"/>
    <property type="molecule type" value="Genomic_DNA"/>
</dbReference>
<accession>A0AA88I4U2</accession>
<evidence type="ECO:0000256" key="5">
    <source>
        <dbReference type="SAM" id="MobiDB-lite"/>
    </source>
</evidence>
<comment type="similarity">
    <text evidence="1 4">Belongs to the endosulfine family.</text>
</comment>
<protein>
    <recommendedName>
        <fullName evidence="8">Alpha-endosulfine</fullName>
    </recommendedName>
</protein>